<gene>
    <name evidence="2" type="ORF">SAMN04488051_106317</name>
    <name evidence="3" type="ORF">SAMN04488051_11137</name>
    <name evidence="4" type="ORF">SAMN04488051_1152</name>
</gene>
<dbReference type="RefSeq" id="WP_091343709.1">
    <property type="nucleotide sequence ID" value="NZ_FNRM01000006.1"/>
</dbReference>
<dbReference type="AlphaFoldDB" id="A0A1H4EAS7"/>
<name>A0A1H4EAS7_ALKAM</name>
<keyword evidence="5" id="KW-1185">Reference proteome</keyword>
<reference evidence="2 5" key="1">
    <citation type="submission" date="2016-10" db="EMBL/GenBank/DDBJ databases">
        <authorList>
            <person name="de Groot N.N."/>
        </authorList>
    </citation>
    <scope>NUCLEOTIDE SEQUENCE [LARGE SCALE GENOMIC DNA]</scope>
    <source>
        <strain evidence="2 5">CGMCC 1.3430</strain>
    </source>
</reference>
<dbReference type="Pfam" id="PF20698">
    <property type="entry name" value="PIN-TPR-GreABC"/>
    <property type="match status" value="1"/>
</dbReference>
<evidence type="ECO:0000313" key="5">
    <source>
        <dbReference type="Proteomes" id="UP000198773"/>
    </source>
</evidence>
<dbReference type="Proteomes" id="UP000198773">
    <property type="component" value="Unassembled WGS sequence"/>
</dbReference>
<evidence type="ECO:0000313" key="3">
    <source>
        <dbReference type="EMBL" id="SEA97838.1"/>
    </source>
</evidence>
<protein>
    <recommendedName>
        <fullName evidence="1">PIN domain-containing protein</fullName>
    </recommendedName>
</protein>
<dbReference type="EMBL" id="FNRM01000011">
    <property type="protein sequence ID" value="SEA97838.1"/>
    <property type="molecule type" value="Genomic_DNA"/>
</dbReference>
<dbReference type="STRING" id="152573.SAMN04488051_106317"/>
<dbReference type="OrthoDB" id="6638315at2"/>
<organism evidence="2 5">
    <name type="scientific">Alkalimonas amylolytica</name>
    <dbReference type="NCBI Taxonomy" id="152573"/>
    <lineage>
        <taxon>Bacteria</taxon>
        <taxon>Pseudomonadati</taxon>
        <taxon>Pseudomonadota</taxon>
        <taxon>Gammaproteobacteria</taxon>
        <taxon>Alkalimonas</taxon>
    </lineage>
</organism>
<evidence type="ECO:0000259" key="1">
    <source>
        <dbReference type="Pfam" id="PF20698"/>
    </source>
</evidence>
<dbReference type="InterPro" id="IPR048987">
    <property type="entry name" value="PIN-TPR-GreABC"/>
</dbReference>
<dbReference type="EMBL" id="FNRM01000015">
    <property type="protein sequence ID" value="SEB02718.1"/>
    <property type="molecule type" value="Genomic_DNA"/>
</dbReference>
<evidence type="ECO:0000313" key="2">
    <source>
        <dbReference type="EMBL" id="SEA82046.1"/>
    </source>
</evidence>
<evidence type="ECO:0000313" key="4">
    <source>
        <dbReference type="EMBL" id="SEB02718.1"/>
    </source>
</evidence>
<sequence length="1098" mass="124868">MSSRDINQASLVGHNINASDNATVNVGGINYIISGITSNDLVGYSKRFLKEITHRNIKSAKIYLNSLDYFDSLDHDSRSINSVFKFKLSLYNGGEVQKIDRELFLDLIKNKGVGPVMRDIVESIFIEYLSMSSNCDARERYNKIEDKTDFTNEIFYEKVANLKDLYSRVDAGLSNVSENELCALVRCAFRCEDINLAVQLSTQLNTEFPNINSDILLVLARAYQNNKEIGAKHFWLIDRCLMTALEGLVDRCINLSEETADPRVTRIAAVLLASTWYQNQKLAKLCLDNITEAEKANPNIGRYIKPNNETSCKVKNINYLLKDSRLTIDEVDLVNLFYAYFDHGISKRDLMSWHRKGGRLNSKKYRDKDFLDLLFNILVLDSSDGKDKIDLSRRVESFLEKHSSKLNEFNVMMIHCLCKGLLEFGLAYHVVRLLEPLIPQFPWISPAIDTYAQALLASDQHEKLEYLLESLKGLDDSYVLRLVKIERACFFRDYDNAVKLSELAVKNYPNSCYCWCILLRNLHLSKCEHSVLQTTLEIIPDDVLNRYSEDGLRLLHLISKTDSDFANSIILEWFIDDPVGMALHVTNLHFSQLEHWKEQSYNKYPSNRCSQAVVYSIGKRQLTKLLVDNADSSEYLIDTASPVGIALVEASEGEEIKIGATIYRVEEKLPPIVGSFRISTDIRDNINAGNDCFYKFTIEENCVEDILQFIGGISDGPKLFDSEIDGNKIPLLMRLNKTHSSDLIRGAVLYLCDHESNRYFYLFSQGESVEHGVILDVLSLVYLALTGLGNTDVKFYVTPETYDIVSEWLTRTGRSDYLSIAKLGDSFVKTTSENVRNDLFYNNLNHIFGLCEIISPKRIDMLGSLTKIRDVLDVSHYSSLKSSISHGLPFLCLDQFLCAFYRSLNIRLVNAKNFLSDINAKLPINHKYNAECFVELSLDVPVSFNDVFELCCQKGRGQYLAAEVIRKHSHGYPSYEAGLRVLTECCTRALSSAFVGCNGRIFDAKGQLKLSQWCHTVNIVYACCRSAMIFLDGVTSEQRLSKLIVEVLTTFVDSKRLAVFSMFLFQRFVNGHFLSIDAINVEITSLMGKNTRVRRLEP</sequence>
<feature type="domain" description="PIN" evidence="1">
    <location>
        <begin position="774"/>
        <end position="902"/>
    </location>
</feature>
<dbReference type="EMBL" id="FNRM01000006">
    <property type="protein sequence ID" value="SEA82046.1"/>
    <property type="molecule type" value="Genomic_DNA"/>
</dbReference>
<accession>A0A1H4EAS7</accession>
<proteinExistence type="predicted"/>